<sequence>MRAFGNTDIGCTRKVNEDDYCILQNENGDWLAAVCDGIGGSAAGEVASHLAVSKLREAFLKAPVFKKDSQVNDWIHDTLNKANDAIYLESMRNRKERGMGTTCVGMIYANNATYIFNVGDSRLYAYYSDGLIQMSEDHSVIAKLIKEGKIKPEEAKSHAQRNTLTNALGVWRVFRIDTNKIDSNYRYILICSDGLHGYVSYEEIQAIIDSSAYNLTDKVNALISRANQSGGYDNCTVILMENERYQDGSND</sequence>
<feature type="domain" description="PPM-type phosphatase" evidence="1">
    <location>
        <begin position="1"/>
        <end position="242"/>
    </location>
</feature>
<dbReference type="NCBIfam" id="NF033484">
    <property type="entry name" value="Stp1_PP2C_phos"/>
    <property type="match status" value="1"/>
</dbReference>
<reference evidence="3" key="2">
    <citation type="journal article" date="2018" name="BMC Genomics">
        <title>Whole genome sequencing and function prediction of 133 gut anaerobes isolated from chicken caecum in pure cultures.</title>
        <authorList>
            <person name="Medvecky M."/>
            <person name="Cejkova D."/>
            <person name="Polansky O."/>
            <person name="Karasova D."/>
            <person name="Kubasova T."/>
            <person name="Cizek A."/>
            <person name="Rychlik I."/>
        </authorList>
    </citation>
    <scope>NUCLEOTIDE SEQUENCE</scope>
    <source>
        <strain evidence="3">An178</strain>
    </source>
</reference>
<dbReference type="InterPro" id="IPR036457">
    <property type="entry name" value="PPM-type-like_dom_sf"/>
</dbReference>
<reference evidence="4" key="1">
    <citation type="submission" date="2017-04" db="EMBL/GenBank/DDBJ databases">
        <title>Function of individual gut microbiota members based on whole genome sequencing of pure cultures obtained from chicken caecum.</title>
        <authorList>
            <person name="Medvecky M."/>
            <person name="Cejkova D."/>
            <person name="Polansky O."/>
            <person name="Karasova D."/>
            <person name="Kubasova T."/>
            <person name="Cizek A."/>
            <person name="Rychlik I."/>
        </authorList>
    </citation>
    <scope>NUCLEOTIDE SEQUENCE [LARGE SCALE GENOMIC DNA]</scope>
    <source>
        <strain evidence="4">An178</strain>
    </source>
</reference>
<dbReference type="CDD" id="cd00143">
    <property type="entry name" value="PP2Cc"/>
    <property type="match status" value="1"/>
</dbReference>
<dbReference type="Pfam" id="PF13672">
    <property type="entry name" value="PP2C_2"/>
    <property type="match status" value="1"/>
</dbReference>
<dbReference type="EMBL" id="JAQNCK010000013">
    <property type="protein sequence ID" value="MDC0828226.1"/>
    <property type="molecule type" value="Genomic_DNA"/>
</dbReference>
<proteinExistence type="predicted"/>
<dbReference type="PANTHER" id="PTHR13832">
    <property type="entry name" value="PROTEIN PHOSPHATASE 2C"/>
    <property type="match status" value="1"/>
</dbReference>
<dbReference type="PROSITE" id="PS51746">
    <property type="entry name" value="PPM_2"/>
    <property type="match status" value="1"/>
</dbReference>
<accession>A0A1Y3VV52</accession>
<protein>
    <submittedName>
        <fullName evidence="3">Serine/threonine protein phosphatase</fullName>
    </submittedName>
    <submittedName>
        <fullName evidence="2">Stp1/IreP family PP2C-type Ser/Thr phosphatase</fullName>
    </submittedName>
</protein>
<dbReference type="Proteomes" id="UP001220658">
    <property type="component" value="Unassembled WGS sequence"/>
</dbReference>
<dbReference type="GO" id="GO:0004722">
    <property type="term" value="F:protein serine/threonine phosphatase activity"/>
    <property type="evidence" value="ECO:0007669"/>
    <property type="project" value="InterPro"/>
</dbReference>
<dbReference type="InterPro" id="IPR015655">
    <property type="entry name" value="PP2C"/>
</dbReference>
<comment type="caution">
    <text evidence="3">The sequence shown here is derived from an EMBL/GenBank/DDBJ whole genome shotgun (WGS) entry which is preliminary data.</text>
</comment>
<keyword evidence="4" id="KW-1185">Reference proteome</keyword>
<reference evidence="2" key="3">
    <citation type="submission" date="2023-01" db="EMBL/GenBank/DDBJ databases">
        <title>Human gut microbiome strain richness.</title>
        <authorList>
            <person name="Chen-Liaw A."/>
        </authorList>
    </citation>
    <scope>NUCLEOTIDE SEQUENCE</scope>
    <source>
        <strain evidence="2">D55st1_G4_D55t1_190419</strain>
    </source>
</reference>
<evidence type="ECO:0000259" key="1">
    <source>
        <dbReference type="PROSITE" id="PS51746"/>
    </source>
</evidence>
<evidence type="ECO:0000313" key="4">
    <source>
        <dbReference type="Proteomes" id="UP000195447"/>
    </source>
</evidence>
<dbReference type="Gene3D" id="3.60.40.10">
    <property type="entry name" value="PPM-type phosphatase domain"/>
    <property type="match status" value="1"/>
</dbReference>
<dbReference type="AlphaFoldDB" id="A0A1Y3VV52"/>
<dbReference type="GeneID" id="79876714"/>
<dbReference type="EMBL" id="NFKM01000014">
    <property type="protein sequence ID" value="OUP59386.1"/>
    <property type="molecule type" value="Genomic_DNA"/>
</dbReference>
<gene>
    <name evidence="3" type="ORF">B5F14_07500</name>
    <name evidence="2" type="ORF">POG00_05810</name>
</gene>
<dbReference type="Proteomes" id="UP000195447">
    <property type="component" value="Unassembled WGS sequence"/>
</dbReference>
<name>A0A1Y3VV52_9FIRM</name>
<evidence type="ECO:0000313" key="3">
    <source>
        <dbReference type="EMBL" id="OUP59386.1"/>
    </source>
</evidence>
<dbReference type="SUPFAM" id="SSF81606">
    <property type="entry name" value="PP2C-like"/>
    <property type="match status" value="1"/>
</dbReference>
<dbReference type="InterPro" id="IPR001932">
    <property type="entry name" value="PPM-type_phosphatase-like_dom"/>
</dbReference>
<dbReference type="RefSeq" id="WP_015535256.1">
    <property type="nucleotide sequence ID" value="NZ_CABKSV010000035.1"/>
</dbReference>
<dbReference type="SMART" id="SM00332">
    <property type="entry name" value="PP2Cc"/>
    <property type="match status" value="1"/>
</dbReference>
<dbReference type="PANTHER" id="PTHR13832:SF860">
    <property type="entry name" value="PROTEIN PHOSPHATASE PHPP"/>
    <property type="match status" value="1"/>
</dbReference>
<organism evidence="3 4">
    <name type="scientific">Faecalitalea cylindroides</name>
    <dbReference type="NCBI Taxonomy" id="39483"/>
    <lineage>
        <taxon>Bacteria</taxon>
        <taxon>Bacillati</taxon>
        <taxon>Bacillota</taxon>
        <taxon>Erysipelotrichia</taxon>
        <taxon>Erysipelotrichales</taxon>
        <taxon>Erysipelotrichaceae</taxon>
        <taxon>Faecalitalea</taxon>
    </lineage>
</organism>
<dbReference type="SMART" id="SM00331">
    <property type="entry name" value="PP2C_SIG"/>
    <property type="match status" value="1"/>
</dbReference>
<evidence type="ECO:0000313" key="2">
    <source>
        <dbReference type="EMBL" id="MDC0828226.1"/>
    </source>
</evidence>